<dbReference type="InterPro" id="IPR018357">
    <property type="entry name" value="Hexapep_transf_CS"/>
</dbReference>
<dbReference type="CDD" id="cd03349">
    <property type="entry name" value="LbH_XAT"/>
    <property type="match status" value="1"/>
</dbReference>
<evidence type="ECO:0000313" key="5">
    <source>
        <dbReference type="EMBL" id="NEI71963.1"/>
    </source>
</evidence>
<evidence type="ECO:0000256" key="3">
    <source>
        <dbReference type="ARBA" id="ARBA00022737"/>
    </source>
</evidence>
<dbReference type="PANTHER" id="PTHR43300">
    <property type="entry name" value="ACETYLTRANSFERASE"/>
    <property type="match status" value="1"/>
</dbReference>
<name>A0A6L9U7P6_9HYPH</name>
<comment type="caution">
    <text evidence="5">The sequence shown here is derived from an EMBL/GenBank/DDBJ whole genome shotgun (WGS) entry which is preliminary data.</text>
</comment>
<comment type="similarity">
    <text evidence="1">Belongs to the transferase hexapeptide repeat family.</text>
</comment>
<evidence type="ECO:0000313" key="6">
    <source>
        <dbReference type="Proteomes" id="UP000483035"/>
    </source>
</evidence>
<evidence type="ECO:0000256" key="1">
    <source>
        <dbReference type="ARBA" id="ARBA00007274"/>
    </source>
</evidence>
<dbReference type="InterPro" id="IPR011004">
    <property type="entry name" value="Trimer_LpxA-like_sf"/>
</dbReference>
<evidence type="ECO:0000256" key="4">
    <source>
        <dbReference type="ARBA" id="ARBA00023315"/>
    </source>
</evidence>
<dbReference type="SUPFAM" id="SSF51161">
    <property type="entry name" value="Trimeric LpxA-like enzymes"/>
    <property type="match status" value="1"/>
</dbReference>
<sequence>MSDPESTFSKESVCLGDVEYPVHFRPRAELHKGSSIGRFGFLNIGTIVYSNTVIGRYFSAGRQVEIGVAQHPTQALSTHGFVLGNGWFPRTKYYGTGALVSHVAHPKTTIGHDVWIGGQAIILAGVTIGTGAIVAANSTVTKDVPPYAIVGGSPARLIKMRFEDDVIAGLLRTAWWEREFEFVRKLPFSDVKRCIELLEKSPDEQM</sequence>
<dbReference type="RefSeq" id="WP_163988790.1">
    <property type="nucleotide sequence ID" value="NZ_WUEY01000009.1"/>
</dbReference>
<keyword evidence="4" id="KW-0012">Acyltransferase</keyword>
<keyword evidence="2 5" id="KW-0808">Transferase</keyword>
<dbReference type="InterPro" id="IPR050179">
    <property type="entry name" value="Trans_hexapeptide_repeat"/>
</dbReference>
<protein>
    <submittedName>
        <fullName evidence="5">Antibiotic acetyltransferase</fullName>
    </submittedName>
</protein>
<dbReference type="PANTHER" id="PTHR43300:SF11">
    <property type="entry name" value="ACETYLTRANSFERASE RV3034C-RELATED"/>
    <property type="match status" value="1"/>
</dbReference>
<dbReference type="EMBL" id="WUEY01000009">
    <property type="protein sequence ID" value="NEI71963.1"/>
    <property type="molecule type" value="Genomic_DNA"/>
</dbReference>
<organism evidence="5 6">
    <name type="scientific">Rhizobium lusitanum</name>
    <dbReference type="NCBI Taxonomy" id="293958"/>
    <lineage>
        <taxon>Bacteria</taxon>
        <taxon>Pseudomonadati</taxon>
        <taxon>Pseudomonadota</taxon>
        <taxon>Alphaproteobacteria</taxon>
        <taxon>Hyphomicrobiales</taxon>
        <taxon>Rhizobiaceae</taxon>
        <taxon>Rhizobium/Agrobacterium group</taxon>
        <taxon>Rhizobium</taxon>
    </lineage>
</organism>
<dbReference type="Pfam" id="PF00132">
    <property type="entry name" value="Hexapep"/>
    <property type="match status" value="1"/>
</dbReference>
<evidence type="ECO:0000256" key="2">
    <source>
        <dbReference type="ARBA" id="ARBA00022679"/>
    </source>
</evidence>
<proteinExistence type="inferred from homology"/>
<accession>A0A6L9U7P6</accession>
<dbReference type="PROSITE" id="PS00101">
    <property type="entry name" value="HEXAPEP_TRANSFERASES"/>
    <property type="match status" value="1"/>
</dbReference>
<keyword evidence="3" id="KW-0677">Repeat</keyword>
<dbReference type="Gene3D" id="2.160.10.10">
    <property type="entry name" value="Hexapeptide repeat proteins"/>
    <property type="match status" value="1"/>
</dbReference>
<reference evidence="5 6" key="1">
    <citation type="submission" date="2019-12" db="EMBL/GenBank/DDBJ databases">
        <title>Rhizobium genotypes associated with high levels of biological nitrogen fixation by grain legumes in a temperate-maritime cropping system.</title>
        <authorList>
            <person name="Maluk M."/>
            <person name="Francesc Ferrando Molina F."/>
            <person name="Lopez Del Egido L."/>
            <person name="Lafos M."/>
            <person name="Langarica-Fuentes A."/>
            <person name="Gebre Yohannes G."/>
            <person name="Young M.W."/>
            <person name="Martin P."/>
            <person name="Gantlett R."/>
            <person name="Kenicer G."/>
            <person name="Hawes C."/>
            <person name="Begg G.S."/>
            <person name="Quilliam R.S."/>
            <person name="Squire G.R."/>
            <person name="Poole P.S."/>
            <person name="Young P.W."/>
            <person name="Iannetta P.M."/>
            <person name="James E.K."/>
        </authorList>
    </citation>
    <scope>NUCLEOTIDE SEQUENCE [LARGE SCALE GENOMIC DNA]</scope>
    <source>
        <strain evidence="5 6">JHI1118</strain>
    </source>
</reference>
<dbReference type="AlphaFoldDB" id="A0A6L9U7P6"/>
<dbReference type="Proteomes" id="UP000483035">
    <property type="component" value="Unassembled WGS sequence"/>
</dbReference>
<dbReference type="InterPro" id="IPR001451">
    <property type="entry name" value="Hexapep"/>
</dbReference>
<dbReference type="GO" id="GO:0016746">
    <property type="term" value="F:acyltransferase activity"/>
    <property type="evidence" value="ECO:0007669"/>
    <property type="project" value="UniProtKB-KW"/>
</dbReference>
<gene>
    <name evidence="5" type="ORF">GR212_20465</name>
</gene>